<feature type="transmembrane region" description="Helical" evidence="10">
    <location>
        <begin position="92"/>
        <end position="115"/>
    </location>
</feature>
<comment type="function">
    <text evidence="9 10">Fluoride-specific ion channel. Important for reducing fluoride concentration in the cell, thus reducing its toxicity.</text>
</comment>
<keyword evidence="5 10" id="KW-0472">Membrane</keyword>
<evidence type="ECO:0000256" key="9">
    <source>
        <dbReference type="ARBA" id="ARBA00049940"/>
    </source>
</evidence>
<dbReference type="AlphaFoldDB" id="A0A918V253"/>
<evidence type="ECO:0000256" key="1">
    <source>
        <dbReference type="ARBA" id="ARBA00004651"/>
    </source>
</evidence>
<comment type="caution">
    <text evidence="11">The sequence shown here is derived from an EMBL/GenBank/DDBJ whole genome shotgun (WGS) entry which is preliminary data.</text>
</comment>
<organism evidence="11 12">
    <name type="scientific">Streptomyces inusitatus</name>
    <dbReference type="NCBI Taxonomy" id="68221"/>
    <lineage>
        <taxon>Bacteria</taxon>
        <taxon>Bacillati</taxon>
        <taxon>Actinomycetota</taxon>
        <taxon>Actinomycetes</taxon>
        <taxon>Kitasatosporales</taxon>
        <taxon>Streptomycetaceae</taxon>
        <taxon>Streptomyces</taxon>
    </lineage>
</organism>
<gene>
    <name evidence="11" type="primary">crcB1</name>
    <name evidence="10" type="synonym">crcB</name>
    <name evidence="10" type="synonym">fluC</name>
    <name evidence="11" type="ORF">GCM10010387_58340</name>
</gene>
<dbReference type="PANTHER" id="PTHR28259">
    <property type="entry name" value="FLUORIDE EXPORT PROTEIN 1-RELATED"/>
    <property type="match status" value="1"/>
</dbReference>
<feature type="transmembrane region" description="Helical" evidence="10">
    <location>
        <begin position="60"/>
        <end position="80"/>
    </location>
</feature>
<keyword evidence="10" id="KW-0915">Sodium</keyword>
<dbReference type="Pfam" id="PF02537">
    <property type="entry name" value="CRCB"/>
    <property type="match status" value="1"/>
</dbReference>
<dbReference type="GO" id="GO:0140114">
    <property type="term" value="P:cellular detoxification of fluoride"/>
    <property type="evidence" value="ECO:0007669"/>
    <property type="project" value="UniProtKB-UniRule"/>
</dbReference>
<reference evidence="11" key="1">
    <citation type="journal article" date="2014" name="Int. J. Syst. Evol. Microbiol.">
        <title>Complete genome sequence of Corynebacterium casei LMG S-19264T (=DSM 44701T), isolated from a smear-ripened cheese.</title>
        <authorList>
            <consortium name="US DOE Joint Genome Institute (JGI-PGF)"/>
            <person name="Walter F."/>
            <person name="Albersmeier A."/>
            <person name="Kalinowski J."/>
            <person name="Ruckert C."/>
        </authorList>
    </citation>
    <scope>NUCLEOTIDE SEQUENCE</scope>
    <source>
        <strain evidence="11">JCM 4988</strain>
    </source>
</reference>
<evidence type="ECO:0000256" key="6">
    <source>
        <dbReference type="ARBA" id="ARBA00023303"/>
    </source>
</evidence>
<reference evidence="11" key="2">
    <citation type="submission" date="2020-09" db="EMBL/GenBank/DDBJ databases">
        <authorList>
            <person name="Sun Q."/>
            <person name="Ohkuma M."/>
        </authorList>
    </citation>
    <scope>NUCLEOTIDE SEQUENCE</scope>
    <source>
        <strain evidence="11">JCM 4988</strain>
    </source>
</reference>
<keyword evidence="6 10" id="KW-0407">Ion channel</keyword>
<keyword evidence="10" id="KW-0813">Transport</keyword>
<evidence type="ECO:0000256" key="5">
    <source>
        <dbReference type="ARBA" id="ARBA00023136"/>
    </source>
</evidence>
<keyword evidence="4 10" id="KW-1133">Transmembrane helix</keyword>
<evidence type="ECO:0000256" key="4">
    <source>
        <dbReference type="ARBA" id="ARBA00022989"/>
    </source>
</evidence>
<dbReference type="InterPro" id="IPR003691">
    <property type="entry name" value="FluC"/>
</dbReference>
<comment type="catalytic activity">
    <reaction evidence="8">
        <text>fluoride(in) = fluoride(out)</text>
        <dbReference type="Rhea" id="RHEA:76159"/>
        <dbReference type="ChEBI" id="CHEBI:17051"/>
    </reaction>
    <physiologicalReaction direction="left-to-right" evidence="8">
        <dbReference type="Rhea" id="RHEA:76160"/>
    </physiologicalReaction>
</comment>
<comment type="activity regulation">
    <text evidence="10">Na(+) is not transported, but it plays an essential structural role and its presence is essential for fluoride channel function.</text>
</comment>
<evidence type="ECO:0000256" key="3">
    <source>
        <dbReference type="ARBA" id="ARBA00022692"/>
    </source>
</evidence>
<feature type="binding site" evidence="10">
    <location>
        <position position="73"/>
    </location>
    <ligand>
        <name>Na(+)</name>
        <dbReference type="ChEBI" id="CHEBI:29101"/>
        <note>structural</note>
    </ligand>
</feature>
<dbReference type="HAMAP" id="MF_00454">
    <property type="entry name" value="FluC"/>
    <property type="match status" value="1"/>
</dbReference>
<evidence type="ECO:0000256" key="2">
    <source>
        <dbReference type="ARBA" id="ARBA00022475"/>
    </source>
</evidence>
<evidence type="ECO:0000256" key="10">
    <source>
        <dbReference type="HAMAP-Rule" id="MF_00454"/>
    </source>
</evidence>
<protein>
    <recommendedName>
        <fullName evidence="10">Fluoride-specific ion channel FluC</fullName>
    </recommendedName>
</protein>
<dbReference type="PANTHER" id="PTHR28259:SF1">
    <property type="entry name" value="FLUORIDE EXPORT PROTEIN 1-RELATED"/>
    <property type="match status" value="1"/>
</dbReference>
<keyword evidence="10" id="KW-0479">Metal-binding</keyword>
<dbReference type="GO" id="GO:0046872">
    <property type="term" value="F:metal ion binding"/>
    <property type="evidence" value="ECO:0007669"/>
    <property type="project" value="UniProtKB-KW"/>
</dbReference>
<comment type="similarity">
    <text evidence="7 10">Belongs to the fluoride channel Fluc/FEX (TC 1.A.43) family.</text>
</comment>
<dbReference type="GO" id="GO:0005886">
    <property type="term" value="C:plasma membrane"/>
    <property type="evidence" value="ECO:0007669"/>
    <property type="project" value="UniProtKB-SubCell"/>
</dbReference>
<evidence type="ECO:0000313" key="11">
    <source>
        <dbReference type="EMBL" id="GGZ56668.1"/>
    </source>
</evidence>
<feature type="binding site" evidence="10">
    <location>
        <position position="70"/>
    </location>
    <ligand>
        <name>Na(+)</name>
        <dbReference type="ChEBI" id="CHEBI:29101"/>
        <note>structural</note>
    </ligand>
</feature>
<keyword evidence="2 10" id="KW-1003">Cell membrane</keyword>
<sequence>MIAAGGAAGALTRYAITLALPPGDGFPWATLMVNAAGSALIGVVMVLVGEGRGRWGHPLARPFAGVGVLGGFTTFSAYAMDFRELLARGEQWIAPAYAGGTVLACFTAVWAGTALTRAFVRRIPR</sequence>
<evidence type="ECO:0000256" key="7">
    <source>
        <dbReference type="ARBA" id="ARBA00035120"/>
    </source>
</evidence>
<evidence type="ECO:0000313" key="12">
    <source>
        <dbReference type="Proteomes" id="UP000630936"/>
    </source>
</evidence>
<evidence type="ECO:0000256" key="8">
    <source>
        <dbReference type="ARBA" id="ARBA00035585"/>
    </source>
</evidence>
<keyword evidence="12" id="KW-1185">Reference proteome</keyword>
<dbReference type="EMBL" id="BMWG01000025">
    <property type="protein sequence ID" value="GGZ56668.1"/>
    <property type="molecule type" value="Genomic_DNA"/>
</dbReference>
<name>A0A918V253_9ACTN</name>
<accession>A0A918V253</accession>
<proteinExistence type="inferred from homology"/>
<dbReference type="Proteomes" id="UP000630936">
    <property type="component" value="Unassembled WGS sequence"/>
</dbReference>
<dbReference type="GO" id="GO:0062054">
    <property type="term" value="F:fluoride channel activity"/>
    <property type="evidence" value="ECO:0007669"/>
    <property type="project" value="UniProtKB-UniRule"/>
</dbReference>
<feature type="transmembrane region" description="Helical" evidence="10">
    <location>
        <begin position="25"/>
        <end position="48"/>
    </location>
</feature>
<keyword evidence="10" id="KW-0406">Ion transport</keyword>
<comment type="subcellular location">
    <subcellularLocation>
        <location evidence="1 10">Cell membrane</location>
        <topology evidence="1 10">Multi-pass membrane protein</topology>
    </subcellularLocation>
</comment>
<keyword evidence="3 10" id="KW-0812">Transmembrane</keyword>